<feature type="compositionally biased region" description="Low complexity" evidence="1">
    <location>
        <begin position="203"/>
        <end position="226"/>
    </location>
</feature>
<dbReference type="OrthoDB" id="3626138at2"/>
<name>A0A542DLZ1_AMYCI</name>
<accession>A0A542DLZ1</accession>
<gene>
    <name evidence="3" type="ORF">FB471_3897</name>
</gene>
<feature type="signal peptide" evidence="2">
    <location>
        <begin position="1"/>
        <end position="35"/>
    </location>
</feature>
<dbReference type="RefSeq" id="WP_141999837.1">
    <property type="nucleotide sequence ID" value="NZ_VFML01000001.1"/>
</dbReference>
<dbReference type="EMBL" id="VFML01000001">
    <property type="protein sequence ID" value="TQJ04116.1"/>
    <property type="molecule type" value="Genomic_DNA"/>
</dbReference>
<evidence type="ECO:0000313" key="4">
    <source>
        <dbReference type="Proteomes" id="UP000320876"/>
    </source>
</evidence>
<feature type="compositionally biased region" description="Gly residues" evidence="1">
    <location>
        <begin position="227"/>
        <end position="242"/>
    </location>
</feature>
<sequence length="266" mass="25626">MKGNSLSSNKAALRGAGLLAALLTSGLAFVPAAGATGVENSAFALSATGLLDVDPVPTVSGENGFQQDSVAEFASPGEIVQARVLNAQAGPGSAEASVAELQVDLGGVAELGLGSPMLTATAVEAVCGSGKASSSLAEARLGGTKLDVSAPPNTAVEVPGVASVTLNKQVTKEDGTMTVTAISIEIGRVQTLDIASATCTSSGGQPTTTEPAPEPTDPAGGPADDGNGNGDGGDGGNTGNGAGARADANGMAPRPTPVPAHLDVTG</sequence>
<evidence type="ECO:0000313" key="3">
    <source>
        <dbReference type="EMBL" id="TQJ04116.1"/>
    </source>
</evidence>
<dbReference type="AlphaFoldDB" id="A0A542DLZ1"/>
<keyword evidence="2" id="KW-0732">Signal</keyword>
<keyword evidence="4" id="KW-1185">Reference proteome</keyword>
<proteinExistence type="predicted"/>
<dbReference type="NCBIfam" id="NF040603">
    <property type="entry name" value="choice_anch_P"/>
    <property type="match status" value="1"/>
</dbReference>
<feature type="region of interest" description="Disordered" evidence="1">
    <location>
        <begin position="198"/>
        <end position="266"/>
    </location>
</feature>
<comment type="caution">
    <text evidence="3">The sequence shown here is derived from an EMBL/GenBank/DDBJ whole genome shotgun (WGS) entry which is preliminary data.</text>
</comment>
<dbReference type="Proteomes" id="UP000320876">
    <property type="component" value="Unassembled WGS sequence"/>
</dbReference>
<protein>
    <submittedName>
        <fullName evidence="3">Uncharacterized protein</fullName>
    </submittedName>
</protein>
<reference evidence="3 4" key="1">
    <citation type="submission" date="2019-06" db="EMBL/GenBank/DDBJ databases">
        <title>Sequencing the genomes of 1000 actinobacteria strains.</title>
        <authorList>
            <person name="Klenk H.-P."/>
        </authorList>
    </citation>
    <scope>NUCLEOTIDE SEQUENCE [LARGE SCALE GENOMIC DNA]</scope>
    <source>
        <strain evidence="3 4">DSM 45679</strain>
    </source>
</reference>
<evidence type="ECO:0000256" key="1">
    <source>
        <dbReference type="SAM" id="MobiDB-lite"/>
    </source>
</evidence>
<organism evidence="3 4">
    <name type="scientific">Amycolatopsis cihanbeyliensis</name>
    <dbReference type="NCBI Taxonomy" id="1128664"/>
    <lineage>
        <taxon>Bacteria</taxon>
        <taxon>Bacillati</taxon>
        <taxon>Actinomycetota</taxon>
        <taxon>Actinomycetes</taxon>
        <taxon>Pseudonocardiales</taxon>
        <taxon>Pseudonocardiaceae</taxon>
        <taxon>Amycolatopsis</taxon>
    </lineage>
</organism>
<feature type="chain" id="PRO_5038494586" evidence="2">
    <location>
        <begin position="36"/>
        <end position="266"/>
    </location>
</feature>
<evidence type="ECO:0000256" key="2">
    <source>
        <dbReference type="SAM" id="SignalP"/>
    </source>
</evidence>